<comment type="caution">
    <text evidence="4">The sequence shown here is derived from an EMBL/GenBank/DDBJ whole genome shotgun (WGS) entry which is preliminary data.</text>
</comment>
<dbReference type="PANTHER" id="PTHR22550:SF14">
    <property type="entry name" value="VWFA DOMAIN-CONTAINING PROTEIN"/>
    <property type="match status" value="1"/>
</dbReference>
<feature type="transmembrane region" description="Helical" evidence="2">
    <location>
        <begin position="15"/>
        <end position="33"/>
    </location>
</feature>
<evidence type="ECO:0000256" key="2">
    <source>
        <dbReference type="SAM" id="Phobius"/>
    </source>
</evidence>
<dbReference type="InterPro" id="IPR050768">
    <property type="entry name" value="UPF0353/GerABKA_families"/>
</dbReference>
<dbReference type="InterPro" id="IPR036465">
    <property type="entry name" value="vWFA_dom_sf"/>
</dbReference>
<dbReference type="Proteomes" id="UP000838160">
    <property type="component" value="Unassembled WGS sequence"/>
</dbReference>
<feature type="domain" description="VWFA" evidence="3">
    <location>
        <begin position="100"/>
        <end position="281"/>
    </location>
</feature>
<reference evidence="4" key="1">
    <citation type="submission" date="2021-12" db="EMBL/GenBank/DDBJ databases">
        <authorList>
            <person name="Rodrigo-Torres L."/>
            <person name="Arahal R. D."/>
            <person name="Lucena T."/>
        </authorList>
    </citation>
    <scope>NUCLEOTIDE SEQUENCE</scope>
    <source>
        <strain evidence="4">CECT 8226</strain>
    </source>
</reference>
<evidence type="ECO:0000256" key="1">
    <source>
        <dbReference type="SAM" id="MobiDB-lite"/>
    </source>
</evidence>
<gene>
    <name evidence="4" type="ORF">VHP8226_03406</name>
</gene>
<dbReference type="InterPro" id="IPR002035">
    <property type="entry name" value="VWF_A"/>
</dbReference>
<feature type="transmembrane region" description="Helical" evidence="2">
    <location>
        <begin position="70"/>
        <end position="87"/>
    </location>
</feature>
<dbReference type="Pfam" id="PF13519">
    <property type="entry name" value="VWA_2"/>
    <property type="match status" value="1"/>
</dbReference>
<protein>
    <recommendedName>
        <fullName evidence="3">VWFA domain-containing protein</fullName>
    </recommendedName>
</protein>
<dbReference type="PANTHER" id="PTHR22550">
    <property type="entry name" value="SPORE GERMINATION PROTEIN"/>
    <property type="match status" value="1"/>
</dbReference>
<accession>A0ABN8DMI6</accession>
<feature type="region of interest" description="Disordered" evidence="1">
    <location>
        <begin position="483"/>
        <end position="516"/>
    </location>
</feature>
<feature type="compositionally biased region" description="Basic and acidic residues" evidence="1">
    <location>
        <begin position="498"/>
        <end position="512"/>
    </location>
</feature>
<keyword evidence="2" id="KW-0472">Membrane</keyword>
<keyword evidence="5" id="KW-1185">Reference proteome</keyword>
<proteinExistence type="predicted"/>
<dbReference type="SMART" id="SM00327">
    <property type="entry name" value="VWA"/>
    <property type="match status" value="1"/>
</dbReference>
<sequence>MINLYLEQLWTQFHFIRPLWLLAYFPLVILIVLRWRRSTKSNWNHIIPKHLQQALIIGEQGWKSQLPLKLLMLILSLAILVCAGPTWQREASPFGEDKGALIIVLDVSQSMQQTDVAPTRLERAKFKIRDLLQQRKGGKTALVVYAGSAHIAMPLTEDNQVFLPLLDAISPKVMPAEGKAAQTALPQIKALSESLPTASILVVSDGVSDLAIQQYGDYFGNNNQLLMVLGVGNQNASSASAPDWASLQDLASNSDGYFYALSLDDGDTANIIDAVERHTQIEGESTMPWKDMGYYLLFPMVLLALVWFRKGWLVQWLWLASLSLPMTYAPDVYAQQSQSDTLVASQATSQDHTPKTTINFFDRAKQHWLDLWMTPEQQGQWYFNRGDYLKAANHYQDPLRKGIAFYYAREFTLAQAQFVQLNDNQTARLYLGNALARQREYLAAKRLFDDLRQNATSDEIKRKAEQNFKAMSELVDEINRLSASQAGSTDGPEESTELGDKPRTGEGADEKTTQQMMLKETLNAQEILGSQELADKWLRKVEADPQKFLRAKFQLQLNQQLEGKQ</sequence>
<keyword evidence="2" id="KW-0812">Transmembrane</keyword>
<dbReference type="PROSITE" id="PS50234">
    <property type="entry name" value="VWFA"/>
    <property type="match status" value="1"/>
</dbReference>
<evidence type="ECO:0000313" key="4">
    <source>
        <dbReference type="EMBL" id="CAH0529651.1"/>
    </source>
</evidence>
<dbReference type="SUPFAM" id="SSF53300">
    <property type="entry name" value="vWA-like"/>
    <property type="match status" value="1"/>
</dbReference>
<dbReference type="EMBL" id="CAKLCM010000003">
    <property type="protein sequence ID" value="CAH0529651.1"/>
    <property type="molecule type" value="Genomic_DNA"/>
</dbReference>
<organism evidence="4 5">
    <name type="scientific">Vibrio hippocampi</name>
    <dbReference type="NCBI Taxonomy" id="654686"/>
    <lineage>
        <taxon>Bacteria</taxon>
        <taxon>Pseudomonadati</taxon>
        <taxon>Pseudomonadota</taxon>
        <taxon>Gammaproteobacteria</taxon>
        <taxon>Vibrionales</taxon>
        <taxon>Vibrionaceae</taxon>
        <taxon>Vibrio</taxon>
    </lineage>
</organism>
<evidence type="ECO:0000259" key="3">
    <source>
        <dbReference type="PROSITE" id="PS50234"/>
    </source>
</evidence>
<name>A0ABN8DMI6_9VIBR</name>
<dbReference type="RefSeq" id="WP_237486235.1">
    <property type="nucleotide sequence ID" value="NZ_CAKLCM010000003.1"/>
</dbReference>
<keyword evidence="2" id="KW-1133">Transmembrane helix</keyword>
<evidence type="ECO:0000313" key="5">
    <source>
        <dbReference type="Proteomes" id="UP000838160"/>
    </source>
</evidence>
<dbReference type="Gene3D" id="3.40.50.410">
    <property type="entry name" value="von Willebrand factor, type A domain"/>
    <property type="match status" value="1"/>
</dbReference>